<proteinExistence type="predicted"/>
<comment type="caution">
    <text evidence="1">The sequence shown here is derived from an EMBL/GenBank/DDBJ whole genome shotgun (WGS) entry which is preliminary data.</text>
</comment>
<accession>A0ABT5AS24</accession>
<organism evidence="1 2">
    <name type="scientific">Anabaenopsis arnoldii</name>
    <dbReference type="NCBI Taxonomy" id="2152938"/>
    <lineage>
        <taxon>Bacteria</taxon>
        <taxon>Bacillati</taxon>
        <taxon>Cyanobacteriota</taxon>
        <taxon>Cyanophyceae</taxon>
        <taxon>Nostocales</taxon>
        <taxon>Nodulariaceae</taxon>
        <taxon>Anabaenopsis</taxon>
    </lineage>
</organism>
<keyword evidence="2" id="KW-1185">Reference proteome</keyword>
<dbReference type="Proteomes" id="UP001212499">
    <property type="component" value="Unassembled WGS sequence"/>
</dbReference>
<evidence type="ECO:0000313" key="1">
    <source>
        <dbReference type="EMBL" id="MDB9540119.1"/>
    </source>
</evidence>
<gene>
    <name evidence="1" type="ORF">PN457_10685</name>
</gene>
<evidence type="ECO:0000313" key="2">
    <source>
        <dbReference type="Proteomes" id="UP001212499"/>
    </source>
</evidence>
<dbReference type="RefSeq" id="WP_271733281.1">
    <property type="nucleotide sequence ID" value="NZ_JANQDP010000125.1"/>
</dbReference>
<sequence>MTDKTPVRSLLFVTHIPEFSPSIFIEVGDLIQVLLYPLGDRIKSR</sequence>
<protein>
    <submittedName>
        <fullName evidence="1">Uncharacterized protein</fullName>
    </submittedName>
</protein>
<name>A0ABT5AS24_9CYAN</name>
<reference evidence="1 2" key="1">
    <citation type="submission" date="2023-01" db="EMBL/GenBank/DDBJ databases">
        <title>Genomes from the Australian National Cyanobacteria Reference Collection.</title>
        <authorList>
            <person name="Willis A."/>
            <person name="Lee E.M.F."/>
        </authorList>
    </citation>
    <scope>NUCLEOTIDE SEQUENCE [LARGE SCALE GENOMIC DNA]</scope>
    <source>
        <strain evidence="1 2">CS-1033</strain>
    </source>
</reference>
<dbReference type="EMBL" id="JAQMUH010000121">
    <property type="protein sequence ID" value="MDB9540119.1"/>
    <property type="molecule type" value="Genomic_DNA"/>
</dbReference>